<gene>
    <name evidence="1" type="primary">wbfD</name>
</gene>
<dbReference type="Pfam" id="PF11102">
    <property type="entry name" value="YjbF"/>
    <property type="match status" value="1"/>
</dbReference>
<proteinExistence type="predicted"/>
<dbReference type="PROSITE" id="PS51257">
    <property type="entry name" value="PROKAR_LIPOPROTEIN"/>
    <property type="match status" value="1"/>
</dbReference>
<reference evidence="1" key="1">
    <citation type="journal article" date="2007" name="BMC Microbiol.">
        <title>The capsule polysaccharide structure and biogenesis for non-O1 Vibrio cholerae NRT36S: genes are embedded in the LPS region.</title>
        <authorList>
            <person name="Chen Y."/>
            <person name="Bystricky P."/>
            <person name="Adeyeye J."/>
            <person name="Panigrahi P."/>
            <person name="Ali A."/>
            <person name="Johnson J.A."/>
            <person name="Bush C.A."/>
            <person name="Morris J.G.Jr."/>
            <person name="Stine O.C."/>
        </authorList>
    </citation>
    <scope>NUCLEOTIDE SEQUENCE</scope>
    <source>
        <strain evidence="1">NRT36S</strain>
    </source>
</reference>
<sequence length="242" mass="27084">MRLFSYKLLDQPLMRKIYYSFLCQLFLLSGCAKNAQHLSDSLQLAIFGPEQSVISAEKVASIPYASIYIQQNDNPLALMVLAWAEPAKNNTHTALKWISAGQEMVVTEGGRITKTLNLGGGNLVNIESHSVDPLLLGLHNASTPRYWEFYLSWQPGYHFHYLAQSRFVSEGEQIKQLPNGESRSLLLFNEQITIAALDQQYHNYYWIDPTSGAVVATEQQLAPGLNRYALAVGKSYLNQGGI</sequence>
<dbReference type="EMBL" id="DQ915177">
    <property type="protein sequence ID" value="ABI85352.1"/>
    <property type="molecule type" value="Genomic_DNA"/>
</dbReference>
<protein>
    <submittedName>
        <fullName evidence="1">Uncharacterized protein wbfD</fullName>
    </submittedName>
</protein>
<dbReference type="Gene3D" id="2.40.360.10">
    <property type="entry name" value="YmcC-like"/>
    <property type="match status" value="1"/>
</dbReference>
<dbReference type="InterPro" id="IPR021308">
    <property type="entry name" value="GfcB"/>
</dbReference>
<dbReference type="AlphaFoldDB" id="Q06BA2"/>
<name>Q06BA2_VIBCL</name>
<dbReference type="InterPro" id="IPR023373">
    <property type="entry name" value="YmcC_sf"/>
</dbReference>
<organism evidence="1">
    <name type="scientific">Vibrio cholerae</name>
    <dbReference type="NCBI Taxonomy" id="666"/>
    <lineage>
        <taxon>Bacteria</taxon>
        <taxon>Pseudomonadati</taxon>
        <taxon>Pseudomonadota</taxon>
        <taxon>Gammaproteobacteria</taxon>
        <taxon>Vibrionales</taxon>
        <taxon>Vibrionaceae</taxon>
        <taxon>Vibrio</taxon>
    </lineage>
</organism>
<dbReference type="SUPFAM" id="SSF159270">
    <property type="entry name" value="YmcC-like"/>
    <property type="match status" value="1"/>
</dbReference>
<evidence type="ECO:0000313" key="1">
    <source>
        <dbReference type="EMBL" id="ABI85352.1"/>
    </source>
</evidence>
<accession>Q06BA2</accession>